<organism evidence="7 8">
    <name type="scientific">Helicobacter japonicus</name>
    <dbReference type="NCBI Taxonomy" id="425400"/>
    <lineage>
        <taxon>Bacteria</taxon>
        <taxon>Pseudomonadati</taxon>
        <taxon>Campylobacterota</taxon>
        <taxon>Epsilonproteobacteria</taxon>
        <taxon>Campylobacterales</taxon>
        <taxon>Helicobacteraceae</taxon>
        <taxon>Helicobacter</taxon>
    </lineage>
</organism>
<dbReference type="SUPFAM" id="SSF53335">
    <property type="entry name" value="S-adenosyl-L-methionine-dependent methyltransferases"/>
    <property type="match status" value="1"/>
</dbReference>
<evidence type="ECO:0000256" key="3">
    <source>
        <dbReference type="ARBA" id="ARBA00022691"/>
    </source>
</evidence>
<proteinExistence type="inferred from homology"/>
<dbReference type="InterPro" id="IPR011869">
    <property type="entry name" value="TrmA_MeTrfase"/>
</dbReference>
<keyword evidence="4" id="KW-0819">tRNA processing</keyword>
<dbReference type="RefSeq" id="WP_034360722.1">
    <property type="nucleotide sequence ID" value="NZ_CAJUDB010000005.1"/>
</dbReference>
<accession>A0A4U8TMI5</accession>
<dbReference type="PANTHER" id="PTHR47790:SF2">
    <property type="entry name" value="TRNA_TMRNA (URACIL-C(5))-METHYLTRANSFERASE"/>
    <property type="match status" value="1"/>
</dbReference>
<dbReference type="PROSITE" id="PS51687">
    <property type="entry name" value="SAM_MT_RNA_M5U"/>
    <property type="match status" value="1"/>
</dbReference>
<feature type="binding site" evidence="5">
    <location>
        <position position="251"/>
    </location>
    <ligand>
        <name>S-adenosyl-L-methionine</name>
        <dbReference type="ChEBI" id="CHEBI:59789"/>
    </ligand>
</feature>
<keyword evidence="2 5" id="KW-0808">Transferase</keyword>
<feature type="active site" description="Nucleophile" evidence="5">
    <location>
        <position position="358"/>
    </location>
</feature>
<dbReference type="GO" id="GO:0000049">
    <property type="term" value="F:tRNA binding"/>
    <property type="evidence" value="ECO:0007669"/>
    <property type="project" value="TreeGrafter"/>
</dbReference>
<comment type="caution">
    <text evidence="7">The sequence shown here is derived from an EMBL/GenBank/DDBJ whole genome shotgun (WGS) entry which is preliminary data.</text>
</comment>
<dbReference type="HAMAP" id="MF_01011">
    <property type="entry name" value="RNA_methyltr_TrmA"/>
    <property type="match status" value="1"/>
</dbReference>
<evidence type="ECO:0000256" key="2">
    <source>
        <dbReference type="ARBA" id="ARBA00022679"/>
    </source>
</evidence>
<dbReference type="PROSITE" id="PS01230">
    <property type="entry name" value="TRMA_1"/>
    <property type="match status" value="1"/>
</dbReference>
<evidence type="ECO:0000256" key="4">
    <source>
        <dbReference type="ARBA" id="ARBA00022694"/>
    </source>
</evidence>
<dbReference type="OrthoDB" id="9804590at2"/>
<dbReference type="InterPro" id="IPR030390">
    <property type="entry name" value="MeTrfase_TrmA_AS"/>
</dbReference>
<dbReference type="GO" id="GO:0005829">
    <property type="term" value="C:cytosol"/>
    <property type="evidence" value="ECO:0007669"/>
    <property type="project" value="TreeGrafter"/>
</dbReference>
<protein>
    <submittedName>
        <fullName evidence="7">tRNA (Uridine(54)-C5)-methyltransferase TrmA</fullName>
        <ecNumber evidence="7">2.1.1.35</ecNumber>
    </submittedName>
</protein>
<gene>
    <name evidence="7" type="primary">trmA</name>
    <name evidence="7" type="ORF">LS65_006330</name>
</gene>
<dbReference type="AlphaFoldDB" id="A0A4U8TMI5"/>
<dbReference type="GeneID" id="82321778"/>
<dbReference type="EMBL" id="JRMQ02000008">
    <property type="protein sequence ID" value="TLE01226.1"/>
    <property type="molecule type" value="Genomic_DNA"/>
</dbReference>
<feature type="binding site" evidence="5">
    <location>
        <position position="272"/>
    </location>
    <ligand>
        <name>S-adenosyl-L-methionine</name>
        <dbReference type="ChEBI" id="CHEBI:59789"/>
    </ligand>
</feature>
<evidence type="ECO:0000256" key="5">
    <source>
        <dbReference type="PROSITE-ProRule" id="PRU01024"/>
    </source>
</evidence>
<dbReference type="EC" id="2.1.1.35" evidence="7"/>
<sequence length="400" mass="45979">MNCQYFGICGGCNNFALDYTSQIRQKYERTLEEFVSFLAPQNVDIEVFSSPQSGFRARTELRFFRLENTLSFAMSALESSHKVPITSCLILRPILQSLMPLLCDLLNTKEVLKTKLYACNLLCNLPNGIESNTKSNENMNNEEVIITLIYHKYLDILWEAESLVLQEKLKNALGVPIHIIGRSKNQVLPLGKTSLCETLYLLNGTHHYTFFKQEGAFSQPNPFINIKMLEFVASSLKNFYPTPQYDALELYCGSGNFTLMLSSYFQKILATEVVKSAITQLKINMTYNQIHNIFPVRLNALESIQALREERAFFRLREIDLKSFRFDCVLIDPPRSGVGDTNILHFLQDFATIIYISCNPLTLLQDLQILSLTHNIVRCGLFDQFPYTLHRECVMILRRK</sequence>
<dbReference type="InterPro" id="IPR010280">
    <property type="entry name" value="U5_MeTrfase_fam"/>
</dbReference>
<comment type="similarity">
    <text evidence="5">Belongs to the class I-like SAM-binding methyltransferase superfamily. RNA M5U methyltransferase family.</text>
</comment>
<dbReference type="Gene3D" id="2.40.50.1070">
    <property type="match status" value="1"/>
</dbReference>
<name>A0A4U8TMI5_9HELI</name>
<evidence type="ECO:0000256" key="6">
    <source>
        <dbReference type="PROSITE-ProRule" id="PRU10015"/>
    </source>
</evidence>
<feature type="active site" evidence="6">
    <location>
        <position position="358"/>
    </location>
</feature>
<feature type="binding site" evidence="5">
    <location>
        <position position="219"/>
    </location>
    <ligand>
        <name>S-adenosyl-L-methionine</name>
        <dbReference type="ChEBI" id="CHEBI:59789"/>
    </ligand>
</feature>
<dbReference type="GO" id="GO:0030697">
    <property type="term" value="F:tRNA (uracil(54)-C5)-methyltransferase activity, S-adenosyl methionine-dependent"/>
    <property type="evidence" value="ECO:0007669"/>
    <property type="project" value="UniProtKB-EC"/>
</dbReference>
<dbReference type="InterPro" id="IPR029063">
    <property type="entry name" value="SAM-dependent_MTases_sf"/>
</dbReference>
<dbReference type="STRING" id="425400.LS65_01375"/>
<dbReference type="GO" id="GO:0032259">
    <property type="term" value="P:methylation"/>
    <property type="evidence" value="ECO:0007669"/>
    <property type="project" value="UniProtKB-KW"/>
</dbReference>
<evidence type="ECO:0000313" key="7">
    <source>
        <dbReference type="EMBL" id="TLE01226.1"/>
    </source>
</evidence>
<keyword evidence="3 5" id="KW-0949">S-adenosyl-L-methionine</keyword>
<dbReference type="Gene3D" id="3.40.50.150">
    <property type="entry name" value="Vaccinia Virus protein VP39"/>
    <property type="match status" value="1"/>
</dbReference>
<keyword evidence="8" id="KW-1185">Reference proteome</keyword>
<dbReference type="GO" id="GO:0008033">
    <property type="term" value="P:tRNA processing"/>
    <property type="evidence" value="ECO:0007669"/>
    <property type="project" value="UniProtKB-KW"/>
</dbReference>
<dbReference type="PANTHER" id="PTHR47790">
    <property type="entry name" value="TRNA/TMRNA (URACIL-C(5))-METHYLTRANSFERASE"/>
    <property type="match status" value="1"/>
</dbReference>
<evidence type="ECO:0000313" key="8">
    <source>
        <dbReference type="Proteomes" id="UP000029707"/>
    </source>
</evidence>
<keyword evidence="1 5" id="KW-0489">Methyltransferase</keyword>
<dbReference type="Proteomes" id="UP000029707">
    <property type="component" value="Unassembled WGS sequence"/>
</dbReference>
<reference evidence="7 8" key="1">
    <citation type="journal article" date="2014" name="Genome Announc.">
        <title>Draft genome sequences of eight enterohepatic helicobacter species isolated from both laboratory and wild rodents.</title>
        <authorList>
            <person name="Sheh A."/>
            <person name="Shen Z."/>
            <person name="Fox J.G."/>
        </authorList>
    </citation>
    <scope>NUCLEOTIDE SEQUENCE [LARGE SCALE GENOMIC DNA]</scope>
    <source>
        <strain evidence="7 8">MIT 01-6451</strain>
    </source>
</reference>
<dbReference type="GO" id="GO:0019843">
    <property type="term" value="F:rRNA binding"/>
    <property type="evidence" value="ECO:0007669"/>
    <property type="project" value="TreeGrafter"/>
</dbReference>
<feature type="binding site" evidence="5">
    <location>
        <position position="332"/>
    </location>
    <ligand>
        <name>S-adenosyl-L-methionine</name>
        <dbReference type="ChEBI" id="CHEBI:59789"/>
    </ligand>
</feature>
<dbReference type="Pfam" id="PF05958">
    <property type="entry name" value="tRNA_U5-meth_tr"/>
    <property type="match status" value="1"/>
</dbReference>
<dbReference type="CDD" id="cd02440">
    <property type="entry name" value="AdoMet_MTases"/>
    <property type="match status" value="1"/>
</dbReference>
<evidence type="ECO:0000256" key="1">
    <source>
        <dbReference type="ARBA" id="ARBA00022603"/>
    </source>
</evidence>